<evidence type="ECO:0000259" key="2">
    <source>
        <dbReference type="Pfam" id="PF23154"/>
    </source>
</evidence>
<feature type="compositionally biased region" description="Low complexity" evidence="1">
    <location>
        <begin position="347"/>
        <end position="356"/>
    </location>
</feature>
<feature type="region of interest" description="Disordered" evidence="1">
    <location>
        <begin position="1074"/>
        <end position="1136"/>
    </location>
</feature>
<evidence type="ECO:0000313" key="4">
    <source>
        <dbReference type="Proteomes" id="UP000005237"/>
    </source>
</evidence>
<accession>A0A8R1HUS3</accession>
<feature type="compositionally biased region" description="Basic and acidic residues" evidence="1">
    <location>
        <begin position="1168"/>
        <end position="1178"/>
    </location>
</feature>
<evidence type="ECO:0000313" key="3">
    <source>
        <dbReference type="EnsemblMetazoa" id="CJA11559.1"/>
    </source>
</evidence>
<protein>
    <recommendedName>
        <fullName evidence="2">KANSL3 helical domain-containing protein</fullName>
    </recommendedName>
</protein>
<feature type="compositionally biased region" description="Pro residues" evidence="1">
    <location>
        <begin position="255"/>
        <end position="264"/>
    </location>
</feature>
<proteinExistence type="predicted"/>
<feature type="domain" description="KANSL3 helical" evidence="2">
    <location>
        <begin position="619"/>
        <end position="790"/>
    </location>
</feature>
<dbReference type="PANTHER" id="PTHR13136:SF16">
    <property type="entry name" value="KAT8 REGULATORY NSL COMPLEX SUBUNIT 3"/>
    <property type="match status" value="1"/>
</dbReference>
<feature type="region of interest" description="Disordered" evidence="1">
    <location>
        <begin position="336"/>
        <end position="370"/>
    </location>
</feature>
<keyword evidence="4" id="KW-1185">Reference proteome</keyword>
<dbReference type="GO" id="GO:0044545">
    <property type="term" value="C:NSL complex"/>
    <property type="evidence" value="ECO:0007669"/>
    <property type="project" value="TreeGrafter"/>
</dbReference>
<evidence type="ECO:0000256" key="1">
    <source>
        <dbReference type="SAM" id="MobiDB-lite"/>
    </source>
</evidence>
<feature type="compositionally biased region" description="Low complexity" evidence="1">
    <location>
        <begin position="265"/>
        <end position="290"/>
    </location>
</feature>
<dbReference type="GO" id="GO:0045944">
    <property type="term" value="P:positive regulation of transcription by RNA polymerase II"/>
    <property type="evidence" value="ECO:0007669"/>
    <property type="project" value="TreeGrafter"/>
</dbReference>
<dbReference type="EnsemblMetazoa" id="CJA11559.1">
    <property type="protein sequence ID" value="CJA11559.1"/>
    <property type="gene ID" value="WBGene00130763"/>
</dbReference>
<sequence length="1210" mass="132114">MKDRDAAAAAAAKKAVEKAAKTGIDRGCYFLSYRIKPSPPVITKAKSQPQPQPVCSDSDEGTSNRKSRVRSFSKEFGVSDDNSNDAEPHPLSSPKATTETPTAVRKSSRKSAGTRNDGDPKEVKQEVEENPPISLNRRISKRISGVSQISEPIPEKKSTPKVKKSKETTLPAPPIPENTTQETSKIDDVDPEEATPRAVNPNSALAIRQRLMGTSSLEKSKAKGGRPPRKSNVLETPVLIVEPKVEKIKKEDSPEPPPPTPSAPVPSTSAPPKSPKSSSKPVSTPTSVPAKAVSSTRTSGRVSKPNRLYADQSFNTEILGRKTITEQNSVLEAIARESTPVVSDTNQPSTSSSSSSPPKPQAPKKQREYVPKPIPIINGVFRGYVPSVKLPLEDVEIDGVVENLNDTVNSVMDAILLEVCSDGVRQHENIDPKVVKSKKQAKIDLTKRLKKEARKLDIAMRDTAPEDVTGKRKRHAPKTDDMYWTPSSKLKIAPIREEKEASTPKEDTVVIADEKKQQAARISISHLIDAEIDESIKEAKKFSLSFDKYIQPKISAAKKRSSIKLMSRKRNTASADDFYYHEMLTEQCSPTNSNVENVEADVDVDGEIDAPVPQDVAIGIRTDALDMAEQIAVLLPRPTRQDGSPVPMDELQIKALEQTENRKASLQTTMNIVMEQLSHESAPAVRDVEEVGCMWHTVTSKNAQMLMDAFTISSADREDAVTWTHQFLVENLPIHVLASYLSVLRYARRIFNLQNPSRFGYVVNSTDGIDEEWSQATILLKSFVYKRSADPGTEKLNNTVPYRRMTDTVFLLVSPTMAFGAHSAAPTNIGSSSSSHNMINQTAMRQRQHGQLLHWLQLIGHPDSEMIGFNEEQNSSCSVAEYLSDVLVETICDKVRRMSKEKPNIKIVLVGFGSTTYLVHRAANLVGGIWAVISIAFPVMTKFGRRGTADDEILLTYCPTLFIVGSEGQRFNNEAMAELRSSMITPSGLVVVGHANDHLLVPSSILLGLGISQKIVYRMVLEKILDFLSLEKIREQSSANLKPIELNNVYDLDSSLLKSEKALSGLAFANTPLPGQGASPVGSSSGRRATVSGGGEESALPKRKKQDPPPTIPISQVSPALFPSRVPMPPPSASVQGHFESFQTLMAASVATADDMPRRASMGSSPRVVERGDLRDRASTLSVFRPLPSTPPPPPPAPKGPIDPASISLN</sequence>
<reference evidence="4" key="1">
    <citation type="submission" date="2010-08" db="EMBL/GenBank/DDBJ databases">
        <authorList>
            <consortium name="Caenorhabditis japonica Sequencing Consortium"/>
            <person name="Wilson R.K."/>
        </authorList>
    </citation>
    <scope>NUCLEOTIDE SEQUENCE [LARGE SCALE GENOMIC DNA]</scope>
    <source>
        <strain evidence="4">DF5081</strain>
    </source>
</reference>
<feature type="compositionally biased region" description="Pro residues" evidence="1">
    <location>
        <begin position="1188"/>
        <end position="1201"/>
    </location>
</feature>
<feature type="region of interest" description="Disordered" evidence="1">
    <location>
        <begin position="40"/>
        <end position="308"/>
    </location>
</feature>
<dbReference type="Proteomes" id="UP000005237">
    <property type="component" value="Unassembled WGS sequence"/>
</dbReference>
<feature type="region of interest" description="Disordered" evidence="1">
    <location>
        <begin position="1156"/>
        <end position="1210"/>
    </location>
</feature>
<dbReference type="Pfam" id="PF23154">
    <property type="entry name" value="KANSL3_1st"/>
    <property type="match status" value="1"/>
</dbReference>
<dbReference type="InterPro" id="IPR026555">
    <property type="entry name" value="NSL3/Tex30"/>
</dbReference>
<reference evidence="3" key="2">
    <citation type="submission" date="2022-06" db="UniProtKB">
        <authorList>
            <consortium name="EnsemblMetazoa"/>
        </authorList>
    </citation>
    <scope>IDENTIFICATION</scope>
    <source>
        <strain evidence="3">DF5081</strain>
    </source>
</reference>
<organism evidence="3 4">
    <name type="scientific">Caenorhabditis japonica</name>
    <dbReference type="NCBI Taxonomy" id="281687"/>
    <lineage>
        <taxon>Eukaryota</taxon>
        <taxon>Metazoa</taxon>
        <taxon>Ecdysozoa</taxon>
        <taxon>Nematoda</taxon>
        <taxon>Chromadorea</taxon>
        <taxon>Rhabditida</taxon>
        <taxon>Rhabditina</taxon>
        <taxon>Rhabditomorpha</taxon>
        <taxon>Rhabditoidea</taxon>
        <taxon>Rhabditidae</taxon>
        <taxon>Peloderinae</taxon>
        <taxon>Caenorhabditis</taxon>
    </lineage>
</organism>
<feature type="compositionally biased region" description="Basic and acidic residues" evidence="1">
    <location>
        <begin position="243"/>
        <end position="253"/>
    </location>
</feature>
<name>A0A8R1HUS3_CAEJA</name>
<dbReference type="InterPro" id="IPR056519">
    <property type="entry name" value="KANSL3_1st"/>
</dbReference>
<dbReference type="PANTHER" id="PTHR13136">
    <property type="entry name" value="TESTIS DEVELOPMENT PROTEIN PRTD"/>
    <property type="match status" value="1"/>
</dbReference>
<feature type="compositionally biased region" description="Polar residues" evidence="1">
    <location>
        <begin position="45"/>
        <end position="55"/>
    </location>
</feature>
<feature type="compositionally biased region" description="Basic and acidic residues" evidence="1">
    <location>
        <begin position="116"/>
        <end position="127"/>
    </location>
</feature>